<evidence type="ECO:0000256" key="2">
    <source>
        <dbReference type="ARBA" id="ARBA00013161"/>
    </source>
</evidence>
<keyword evidence="4 10" id="KW-0547">Nucleotide-binding</keyword>
<evidence type="ECO:0000256" key="8">
    <source>
        <dbReference type="ARBA" id="ARBA00049929"/>
    </source>
</evidence>
<dbReference type="InterPro" id="IPR001412">
    <property type="entry name" value="aa-tRNA-synth_I_CS"/>
</dbReference>
<dbReference type="GO" id="GO:0006436">
    <property type="term" value="P:tryptophanyl-tRNA aminoacylation"/>
    <property type="evidence" value="ECO:0007669"/>
    <property type="project" value="UniProtKB-UniRule"/>
</dbReference>
<evidence type="ECO:0000256" key="10">
    <source>
        <dbReference type="RuleBase" id="RU363036"/>
    </source>
</evidence>
<keyword evidence="5 10" id="KW-0067">ATP-binding</keyword>
<dbReference type="InterPro" id="IPR014729">
    <property type="entry name" value="Rossmann-like_a/b/a_fold"/>
</dbReference>
<dbReference type="Pfam" id="PF00579">
    <property type="entry name" value="tRNA-synt_1b"/>
    <property type="match status" value="1"/>
</dbReference>
<name>A0A832LXG9_9BACT</name>
<evidence type="ECO:0000256" key="5">
    <source>
        <dbReference type="ARBA" id="ARBA00022840"/>
    </source>
</evidence>
<keyword evidence="6 10" id="KW-0648">Protein biosynthesis</keyword>
<dbReference type="CDD" id="cd00806">
    <property type="entry name" value="TrpRS_core"/>
    <property type="match status" value="1"/>
</dbReference>
<sequence>MKGKRIVSGMRPTGPLHLGHLQGVLKTWISLQEQYECFYFVADWHALTTEYENPGKIREYTKELILDWLSAGLDPEKAVIFLQSEVKEHAELYLLLGMITPVSWLERNPTYKDMIQNLAEKELATYGFLGYPVLQAADILIYKASKVPVGLDQVPHLELTREIARRFNYLYGKKLLPEPEAILSEVPKIPGIDGRKMSKSYGNAIFLKDSPQVVRQKVLAYVTDTLRPRKSDPGDPVNRCVAFNLIRLYNKQEELEEIIRDCEGAKLGCVECKKRLAEKIIQALEPLWERRKELERGNLWLELITQGTKRAREEAQKTMEEIRGAIFGKELNLTLK</sequence>
<proteinExistence type="inferred from homology"/>
<dbReference type="AlphaFoldDB" id="A0A832LXG9"/>
<reference evidence="11" key="1">
    <citation type="journal article" date="2020" name="mSystems">
        <title>Genome- and Community-Level Interaction Insights into Carbon Utilization and Element Cycling Functions of Hydrothermarchaeota in Hydrothermal Sediment.</title>
        <authorList>
            <person name="Zhou Z."/>
            <person name="Liu Y."/>
            <person name="Xu W."/>
            <person name="Pan J."/>
            <person name="Luo Z.H."/>
            <person name="Li M."/>
        </authorList>
    </citation>
    <scope>NUCLEOTIDE SEQUENCE [LARGE SCALE GENOMIC DNA]</scope>
    <source>
        <strain evidence="11">SpSt-605</strain>
    </source>
</reference>
<dbReference type="EC" id="6.1.1.2" evidence="2 9"/>
<gene>
    <name evidence="11" type="primary">trpS</name>
    <name evidence="11" type="ORF">ENT73_03890</name>
</gene>
<evidence type="ECO:0000256" key="4">
    <source>
        <dbReference type="ARBA" id="ARBA00022741"/>
    </source>
</evidence>
<evidence type="ECO:0000256" key="7">
    <source>
        <dbReference type="ARBA" id="ARBA00023146"/>
    </source>
</evidence>
<dbReference type="PANTHER" id="PTHR43766:SF1">
    <property type="entry name" value="TRYPTOPHAN--TRNA LIGASE, MITOCHONDRIAL"/>
    <property type="match status" value="1"/>
</dbReference>
<dbReference type="InterPro" id="IPR050203">
    <property type="entry name" value="Trp-tRNA_synthetase"/>
</dbReference>
<dbReference type="FunFam" id="1.10.240.10:FF:000005">
    <property type="entry name" value="Tryptophan--tRNA ligase"/>
    <property type="match status" value="1"/>
</dbReference>
<comment type="similarity">
    <text evidence="1 10">Belongs to the class-I aminoacyl-tRNA synthetase family.</text>
</comment>
<evidence type="ECO:0000256" key="3">
    <source>
        <dbReference type="ARBA" id="ARBA00022598"/>
    </source>
</evidence>
<protein>
    <recommendedName>
        <fullName evidence="2 9">Tryptophan--tRNA ligase</fullName>
        <ecNumber evidence="2 9">6.1.1.2</ecNumber>
    </recommendedName>
</protein>
<dbReference type="Gene3D" id="3.40.50.620">
    <property type="entry name" value="HUPs"/>
    <property type="match status" value="1"/>
</dbReference>
<dbReference type="GO" id="GO:0004830">
    <property type="term" value="F:tryptophan-tRNA ligase activity"/>
    <property type="evidence" value="ECO:0007669"/>
    <property type="project" value="UniProtKB-UniRule"/>
</dbReference>
<evidence type="ECO:0000256" key="6">
    <source>
        <dbReference type="ARBA" id="ARBA00022917"/>
    </source>
</evidence>
<organism evidence="11">
    <name type="scientific">Caldimicrobium thiodismutans</name>
    <dbReference type="NCBI Taxonomy" id="1653476"/>
    <lineage>
        <taxon>Bacteria</taxon>
        <taxon>Pseudomonadati</taxon>
        <taxon>Thermodesulfobacteriota</taxon>
        <taxon>Thermodesulfobacteria</taxon>
        <taxon>Thermodesulfobacteriales</taxon>
        <taxon>Thermodesulfobacteriaceae</taxon>
        <taxon>Caldimicrobium</taxon>
    </lineage>
</organism>
<dbReference type="FunFam" id="3.40.50.620:FF:000094">
    <property type="entry name" value="Tryptophan--tRNA ligase"/>
    <property type="match status" value="1"/>
</dbReference>
<dbReference type="EMBL" id="DSZU01000066">
    <property type="protein sequence ID" value="HGV55210.1"/>
    <property type="molecule type" value="Genomic_DNA"/>
</dbReference>
<comment type="caution">
    <text evidence="11">The sequence shown here is derived from an EMBL/GenBank/DDBJ whole genome shotgun (WGS) entry which is preliminary data.</text>
</comment>
<dbReference type="GO" id="GO:0005829">
    <property type="term" value="C:cytosol"/>
    <property type="evidence" value="ECO:0007669"/>
    <property type="project" value="TreeGrafter"/>
</dbReference>
<dbReference type="SUPFAM" id="SSF52374">
    <property type="entry name" value="Nucleotidylyl transferase"/>
    <property type="match status" value="1"/>
</dbReference>
<dbReference type="InterPro" id="IPR002305">
    <property type="entry name" value="aa-tRNA-synth_Ic"/>
</dbReference>
<evidence type="ECO:0000256" key="9">
    <source>
        <dbReference type="NCBIfam" id="TIGR00233"/>
    </source>
</evidence>
<dbReference type="Gene3D" id="1.10.240.10">
    <property type="entry name" value="Tyrosyl-Transfer RNA Synthetase"/>
    <property type="match status" value="1"/>
</dbReference>
<dbReference type="NCBIfam" id="TIGR00233">
    <property type="entry name" value="trpS"/>
    <property type="match status" value="1"/>
</dbReference>
<dbReference type="PRINTS" id="PR01039">
    <property type="entry name" value="TRNASYNTHTRP"/>
</dbReference>
<dbReference type="InterPro" id="IPR002306">
    <property type="entry name" value="Trp-tRNA-ligase"/>
</dbReference>
<keyword evidence="7 10" id="KW-0030">Aminoacyl-tRNA synthetase</keyword>
<dbReference type="GO" id="GO:0005524">
    <property type="term" value="F:ATP binding"/>
    <property type="evidence" value="ECO:0007669"/>
    <property type="project" value="UniProtKB-KW"/>
</dbReference>
<evidence type="ECO:0000256" key="1">
    <source>
        <dbReference type="ARBA" id="ARBA00005594"/>
    </source>
</evidence>
<keyword evidence="3 10" id="KW-0436">Ligase</keyword>
<accession>A0A832LXG9</accession>
<comment type="catalytic activity">
    <reaction evidence="8">
        <text>tRNA(Trp) + L-tryptophan + ATP = L-tryptophyl-tRNA(Trp) + AMP + diphosphate + H(+)</text>
        <dbReference type="Rhea" id="RHEA:24080"/>
        <dbReference type="Rhea" id="RHEA-COMP:9671"/>
        <dbReference type="Rhea" id="RHEA-COMP:9705"/>
        <dbReference type="ChEBI" id="CHEBI:15378"/>
        <dbReference type="ChEBI" id="CHEBI:30616"/>
        <dbReference type="ChEBI" id="CHEBI:33019"/>
        <dbReference type="ChEBI" id="CHEBI:57912"/>
        <dbReference type="ChEBI" id="CHEBI:78442"/>
        <dbReference type="ChEBI" id="CHEBI:78535"/>
        <dbReference type="ChEBI" id="CHEBI:456215"/>
        <dbReference type="EC" id="6.1.1.2"/>
    </reaction>
</comment>
<dbReference type="PROSITE" id="PS00178">
    <property type="entry name" value="AA_TRNA_LIGASE_I"/>
    <property type="match status" value="1"/>
</dbReference>
<evidence type="ECO:0000313" key="11">
    <source>
        <dbReference type="EMBL" id="HGV55210.1"/>
    </source>
</evidence>
<dbReference type="PANTHER" id="PTHR43766">
    <property type="entry name" value="TRYPTOPHAN--TRNA LIGASE, MITOCHONDRIAL"/>
    <property type="match status" value="1"/>
</dbReference>